<evidence type="ECO:0000313" key="10">
    <source>
        <dbReference type="EMBL" id="ATW25955.1"/>
    </source>
</evidence>
<dbReference type="Gene3D" id="2.40.420.20">
    <property type="match status" value="1"/>
</dbReference>
<feature type="chain" id="PRO_5038578786" evidence="6">
    <location>
        <begin position="23"/>
        <end position="362"/>
    </location>
</feature>
<gene>
    <name evidence="10" type="ORF">DCMF_15275</name>
</gene>
<feature type="domain" description="YknX-like C-terminal permuted SH3-like" evidence="9">
    <location>
        <begin position="292"/>
        <end position="357"/>
    </location>
</feature>
<evidence type="ECO:0000256" key="3">
    <source>
        <dbReference type="ARBA" id="ARBA00022833"/>
    </source>
</evidence>
<feature type="domain" description="CusB-like beta-barrel" evidence="7">
    <location>
        <begin position="211"/>
        <end position="283"/>
    </location>
</feature>
<dbReference type="SUPFAM" id="SSF111369">
    <property type="entry name" value="HlyD-like secretion proteins"/>
    <property type="match status" value="1"/>
</dbReference>
<dbReference type="InterPro" id="IPR058792">
    <property type="entry name" value="Beta-barrel_RND_2"/>
</dbReference>
<keyword evidence="4" id="KW-0105">Cadmium resistance</keyword>
<dbReference type="Gene3D" id="2.40.50.100">
    <property type="match status" value="1"/>
</dbReference>
<evidence type="ECO:0000256" key="2">
    <source>
        <dbReference type="ARBA" id="ARBA00022448"/>
    </source>
</evidence>
<feature type="signal peptide" evidence="6">
    <location>
        <begin position="1"/>
        <end position="22"/>
    </location>
</feature>
<evidence type="ECO:0000313" key="11">
    <source>
        <dbReference type="Proteomes" id="UP000323521"/>
    </source>
</evidence>
<dbReference type="Pfam" id="PF25954">
    <property type="entry name" value="Beta-barrel_RND_2"/>
    <property type="match status" value="1"/>
</dbReference>
<dbReference type="InterPro" id="IPR058647">
    <property type="entry name" value="BSH_CzcB-like"/>
</dbReference>
<dbReference type="Pfam" id="PF25973">
    <property type="entry name" value="BSH_CzcB"/>
    <property type="match status" value="1"/>
</dbReference>
<comment type="similarity">
    <text evidence="1">Belongs to the membrane fusion protein (MFP) (TC 8.A.1) family.</text>
</comment>
<organism evidence="10 11">
    <name type="scientific">Formimonas warabiya</name>
    <dbReference type="NCBI Taxonomy" id="1761012"/>
    <lineage>
        <taxon>Bacteria</taxon>
        <taxon>Bacillati</taxon>
        <taxon>Bacillota</taxon>
        <taxon>Clostridia</taxon>
        <taxon>Eubacteriales</taxon>
        <taxon>Peptococcaceae</taxon>
        <taxon>Candidatus Formimonas</taxon>
    </lineage>
</organism>
<evidence type="ECO:0000256" key="1">
    <source>
        <dbReference type="ARBA" id="ARBA00009477"/>
    </source>
</evidence>
<evidence type="ECO:0000256" key="6">
    <source>
        <dbReference type="SAM" id="SignalP"/>
    </source>
</evidence>
<dbReference type="PANTHER" id="PTHR30469">
    <property type="entry name" value="MULTIDRUG RESISTANCE PROTEIN MDTA"/>
    <property type="match status" value="1"/>
</dbReference>
<protein>
    <submittedName>
        <fullName evidence="10">Uncharacterized protein</fullName>
    </submittedName>
</protein>
<keyword evidence="11" id="KW-1185">Reference proteome</keyword>
<evidence type="ECO:0000256" key="5">
    <source>
        <dbReference type="ARBA" id="ARBA00058766"/>
    </source>
</evidence>
<dbReference type="Proteomes" id="UP000323521">
    <property type="component" value="Chromosome"/>
</dbReference>
<dbReference type="EMBL" id="CP017634">
    <property type="protein sequence ID" value="ATW25955.1"/>
    <property type="molecule type" value="Genomic_DNA"/>
</dbReference>
<dbReference type="Gene3D" id="2.40.30.170">
    <property type="match status" value="1"/>
</dbReference>
<comment type="function">
    <text evidence="5">CzcA and CzcB together would act in zinc efflux nearly as effectively as the complete czc efflux system (CzcABC). The CzcB protein is thought to funnel zinc cations to the CzcA transport protein.</text>
</comment>
<dbReference type="InterPro" id="IPR058637">
    <property type="entry name" value="YknX-like_C"/>
</dbReference>
<name>A0A3G1KUT5_FORW1</name>
<evidence type="ECO:0000259" key="9">
    <source>
        <dbReference type="Pfam" id="PF25989"/>
    </source>
</evidence>
<dbReference type="GO" id="GO:1990281">
    <property type="term" value="C:efflux pump complex"/>
    <property type="evidence" value="ECO:0007669"/>
    <property type="project" value="TreeGrafter"/>
</dbReference>
<keyword evidence="6" id="KW-0732">Signal</keyword>
<dbReference type="AlphaFoldDB" id="A0A3G1KUT5"/>
<dbReference type="NCBIfam" id="TIGR01730">
    <property type="entry name" value="RND_mfp"/>
    <property type="match status" value="1"/>
</dbReference>
<proteinExistence type="inferred from homology"/>
<dbReference type="GO" id="GO:0046686">
    <property type="term" value="P:response to cadmium ion"/>
    <property type="evidence" value="ECO:0007669"/>
    <property type="project" value="UniProtKB-KW"/>
</dbReference>
<dbReference type="FunFam" id="2.40.420.20:FF:000006">
    <property type="entry name" value="RND family efflux transporter MFP subunit"/>
    <property type="match status" value="1"/>
</dbReference>
<evidence type="ECO:0000259" key="8">
    <source>
        <dbReference type="Pfam" id="PF25973"/>
    </source>
</evidence>
<dbReference type="FunFam" id="2.40.30.170:FF:000010">
    <property type="entry name" value="Efflux RND transporter periplasmic adaptor subunit"/>
    <property type="match status" value="1"/>
</dbReference>
<evidence type="ECO:0000259" key="7">
    <source>
        <dbReference type="Pfam" id="PF25954"/>
    </source>
</evidence>
<evidence type="ECO:0000256" key="4">
    <source>
        <dbReference type="ARBA" id="ARBA00043263"/>
    </source>
</evidence>
<sequence length="362" mass="38409">MVIRKKQLVILLILITSLSVFAGCGQKETPADQPQEEQAVLVEAGKVVTGDISNTSTVNGKIAPNKEVSIIPKTPGKVAEVNFQVGDRVHQGDILIRLDSTELQAQLKQAKAGLALAKANYQNALTNLERVKSLYEQGAVSKQQLDDAQTQAAVGSTDSASASVQLIEAQLANTVIKSPVDGIVSARNIEVGEIAGQSAVMTIVDIEKVKVETNVTEAEVNKLSLGQKLDVRVSAVGDQPFSGTIRTISPAADSQVSTFPISVEILNPQHQLKPGMFAEIKLALETKKGVPVIPKQAVIDSGDMKYVFVIKDKKAIQTEIKTGVEDDTRVEVVSGLTAGDAIVLTGQNKLQNETPVTLSGGM</sequence>
<dbReference type="Gene3D" id="1.10.287.470">
    <property type="entry name" value="Helix hairpin bin"/>
    <property type="match status" value="1"/>
</dbReference>
<dbReference type="GO" id="GO:0015562">
    <property type="term" value="F:efflux transmembrane transporter activity"/>
    <property type="evidence" value="ECO:0007669"/>
    <property type="project" value="TreeGrafter"/>
</dbReference>
<reference evidence="10 11" key="1">
    <citation type="submission" date="2016-10" db="EMBL/GenBank/DDBJ databases">
        <title>Complete Genome Sequence of Peptococcaceae strain DCMF.</title>
        <authorList>
            <person name="Edwards R.J."/>
            <person name="Holland S.I."/>
            <person name="Deshpande N.P."/>
            <person name="Wong Y.K."/>
            <person name="Ertan H."/>
            <person name="Manefield M."/>
            <person name="Russell T.L."/>
            <person name="Lee M.J."/>
        </authorList>
    </citation>
    <scope>NUCLEOTIDE SEQUENCE [LARGE SCALE GENOMIC DNA]</scope>
    <source>
        <strain evidence="10 11">DCMF</strain>
    </source>
</reference>
<dbReference type="KEGG" id="fwa:DCMF_15275"/>
<dbReference type="InterPro" id="IPR006143">
    <property type="entry name" value="RND_pump_MFP"/>
</dbReference>
<feature type="domain" description="CzcB-like barrel-sandwich hybrid" evidence="8">
    <location>
        <begin position="67"/>
        <end position="204"/>
    </location>
</feature>
<dbReference type="RefSeq" id="WP_214658633.1">
    <property type="nucleotide sequence ID" value="NZ_CP017634.1"/>
</dbReference>
<dbReference type="Pfam" id="PF25989">
    <property type="entry name" value="YknX_C"/>
    <property type="match status" value="1"/>
</dbReference>
<keyword evidence="3" id="KW-0862">Zinc</keyword>
<keyword evidence="2" id="KW-0813">Transport</keyword>
<accession>A0A3G1KUT5</accession>
<dbReference type="PROSITE" id="PS51257">
    <property type="entry name" value="PROKAR_LIPOPROTEIN"/>
    <property type="match status" value="1"/>
</dbReference>